<dbReference type="Proteomes" id="UP000183557">
    <property type="component" value="Unassembled WGS sequence"/>
</dbReference>
<comment type="cofactor">
    <cofactor evidence="1">
        <name>Mg(2+)</name>
        <dbReference type="ChEBI" id="CHEBI:18420"/>
    </cofactor>
</comment>
<evidence type="ECO:0000256" key="3">
    <source>
        <dbReference type="ARBA" id="ARBA00012953"/>
    </source>
</evidence>
<dbReference type="PANTHER" id="PTHR37311">
    <property type="entry name" value="2-PHOSPHOSULFOLACTATE PHOSPHATASE-RELATED"/>
    <property type="match status" value="1"/>
</dbReference>
<comment type="catalytic activity">
    <reaction evidence="7">
        <text>(2R)-O-phospho-3-sulfolactate + H2O = (2R)-3-sulfolactate + phosphate</text>
        <dbReference type="Rhea" id="RHEA:23416"/>
        <dbReference type="ChEBI" id="CHEBI:15377"/>
        <dbReference type="ChEBI" id="CHEBI:15597"/>
        <dbReference type="ChEBI" id="CHEBI:43474"/>
        <dbReference type="ChEBI" id="CHEBI:58738"/>
        <dbReference type="EC" id="3.1.3.71"/>
    </reaction>
</comment>
<dbReference type="GO" id="GO:0000287">
    <property type="term" value="F:magnesium ion binding"/>
    <property type="evidence" value="ECO:0007669"/>
    <property type="project" value="InterPro"/>
</dbReference>
<evidence type="ECO:0000256" key="1">
    <source>
        <dbReference type="ARBA" id="ARBA00001946"/>
    </source>
</evidence>
<organism evidence="8 9">
    <name type="scientific">Halobacillus dabanensis</name>
    <dbReference type="NCBI Taxonomy" id="240302"/>
    <lineage>
        <taxon>Bacteria</taxon>
        <taxon>Bacillati</taxon>
        <taxon>Bacillota</taxon>
        <taxon>Bacilli</taxon>
        <taxon>Bacillales</taxon>
        <taxon>Bacillaceae</taxon>
        <taxon>Halobacillus</taxon>
    </lineage>
</organism>
<dbReference type="EMBL" id="FOSB01000009">
    <property type="protein sequence ID" value="SFK20756.1"/>
    <property type="molecule type" value="Genomic_DNA"/>
</dbReference>
<dbReference type="InterPro" id="IPR036702">
    <property type="entry name" value="ComB-like_sf"/>
</dbReference>
<evidence type="ECO:0000313" key="9">
    <source>
        <dbReference type="Proteomes" id="UP000183557"/>
    </source>
</evidence>
<evidence type="ECO:0000256" key="7">
    <source>
        <dbReference type="ARBA" id="ARBA00033711"/>
    </source>
</evidence>
<proteinExistence type="inferred from homology"/>
<gene>
    <name evidence="8" type="ORF">SAMN04487936_10935</name>
</gene>
<evidence type="ECO:0000256" key="2">
    <source>
        <dbReference type="ARBA" id="ARBA00009997"/>
    </source>
</evidence>
<dbReference type="RefSeq" id="WP_075037351.1">
    <property type="nucleotide sequence ID" value="NZ_FOSB01000009.1"/>
</dbReference>
<protein>
    <recommendedName>
        <fullName evidence="4">Probable 2-phosphosulfolactate phosphatase</fullName>
        <ecNumber evidence="3">3.1.3.71</ecNumber>
    </recommendedName>
</protein>
<dbReference type="EC" id="3.1.3.71" evidence="3"/>
<dbReference type="Pfam" id="PF04029">
    <property type="entry name" value="2-ph_phosp"/>
    <property type="match status" value="1"/>
</dbReference>
<evidence type="ECO:0000256" key="6">
    <source>
        <dbReference type="ARBA" id="ARBA00022842"/>
    </source>
</evidence>
<accession>A0A1I3XP39</accession>
<dbReference type="OrthoDB" id="4913at2"/>
<evidence type="ECO:0000313" key="8">
    <source>
        <dbReference type="EMBL" id="SFK20756.1"/>
    </source>
</evidence>
<keyword evidence="9" id="KW-1185">Reference proteome</keyword>
<comment type="similarity">
    <text evidence="2">Belongs to the ComB family.</text>
</comment>
<dbReference type="InterPro" id="IPR005238">
    <property type="entry name" value="ComB-like"/>
</dbReference>
<dbReference type="Gene3D" id="3.90.1560.10">
    <property type="entry name" value="ComB-like"/>
    <property type="match status" value="1"/>
</dbReference>
<evidence type="ECO:0000256" key="4">
    <source>
        <dbReference type="ARBA" id="ARBA00021948"/>
    </source>
</evidence>
<keyword evidence="6" id="KW-0460">Magnesium</keyword>
<dbReference type="GO" id="GO:0050545">
    <property type="term" value="F:sulfopyruvate decarboxylase activity"/>
    <property type="evidence" value="ECO:0007669"/>
    <property type="project" value="TreeGrafter"/>
</dbReference>
<name>A0A1I3XP39_HALDA</name>
<sequence>MGKIQVIFKKEDIRPEDLKGKVVVVFDILFATSTITAAIADGAASVIPVYSPEQARETAKNFPHPFLMAGEDQGKRIDGFHPPLRTHLNPVIQNKHLILTTTNGTVALHQSRKASHLYAASLLNNPAMARFLNDHHQSGTIVLVCSGSSGRYTIEDFYGAGSLINHLLRQGEWELSDAATTAIHFFTGCSEAREVLRNCRIGRLLVEAGLNPKEIDFVAKEGLFDTVLAYNNKNGQIKEVRDATC</sequence>
<dbReference type="GO" id="GO:0050532">
    <property type="term" value="F:2-phosphosulfolactate phosphatase activity"/>
    <property type="evidence" value="ECO:0007669"/>
    <property type="project" value="UniProtKB-EC"/>
</dbReference>
<keyword evidence="5" id="KW-0378">Hydrolase</keyword>
<dbReference type="PANTHER" id="PTHR37311:SF1">
    <property type="entry name" value="2-PHOSPHOSULFOLACTATE PHOSPHATASE-RELATED"/>
    <property type="match status" value="1"/>
</dbReference>
<dbReference type="SUPFAM" id="SSF142823">
    <property type="entry name" value="ComB-like"/>
    <property type="match status" value="1"/>
</dbReference>
<dbReference type="AlphaFoldDB" id="A0A1I3XP39"/>
<evidence type="ECO:0000256" key="5">
    <source>
        <dbReference type="ARBA" id="ARBA00022801"/>
    </source>
</evidence>
<reference evidence="9" key="1">
    <citation type="submission" date="2016-10" db="EMBL/GenBank/DDBJ databases">
        <authorList>
            <person name="Varghese N."/>
            <person name="Submissions S."/>
        </authorList>
    </citation>
    <scope>NUCLEOTIDE SEQUENCE [LARGE SCALE GENOMIC DNA]</scope>
    <source>
        <strain evidence="9">CGMCC 1.3704</strain>
    </source>
</reference>